<dbReference type="AlphaFoldDB" id="A0A3N0ATC8"/>
<evidence type="ECO:0000313" key="2">
    <source>
        <dbReference type="Proteomes" id="UP000278327"/>
    </source>
</evidence>
<comment type="caution">
    <text evidence="1">The sequence shown here is derived from an EMBL/GenBank/DDBJ whole genome shotgun (WGS) entry which is preliminary data.</text>
</comment>
<dbReference type="Proteomes" id="UP000278327">
    <property type="component" value="Unassembled WGS sequence"/>
</dbReference>
<dbReference type="EMBL" id="QICA01000009">
    <property type="protein sequence ID" value="RNL37898.1"/>
    <property type="molecule type" value="Genomic_DNA"/>
</dbReference>
<keyword evidence="2" id="KW-1185">Reference proteome</keyword>
<reference evidence="1 2" key="1">
    <citation type="journal article" date="2019" name="Microbiol. Resour. Announc.">
        <title>Draft Genome Sequences of Type Strains of Gordonibacter faecihominis, Paraeggerthella hongkongensis, Parvibacter caecicola,Slackia equolifaciens, Slackia faecicanis, and Slackia isoflavoniconvertens.</title>
        <authorList>
            <person name="Danylec N."/>
            <person name="Stoll D.A."/>
            <person name="Dotsch A."/>
            <person name="Huch M."/>
        </authorList>
    </citation>
    <scope>NUCLEOTIDE SEQUENCE [LARGE SCALE GENOMIC DNA]</scope>
    <source>
        <strain evidence="1 2">DSM 18785</strain>
    </source>
</reference>
<sequence>MWASLYEESVEEIDADGKRTGNHVTRRCDPIEIDASVSAARGSVYEDGFGQSVNYDRSILIDDMDVPVSESTVFWIDADPATDEWDYKVSAIARTPNVVKVAVKRREVSK</sequence>
<organism evidence="1 2">
    <name type="scientific">Adlercreutzia equolifaciens subsp. celatus DSM 18785</name>
    <dbReference type="NCBI Taxonomy" id="1121021"/>
    <lineage>
        <taxon>Bacteria</taxon>
        <taxon>Bacillati</taxon>
        <taxon>Actinomycetota</taxon>
        <taxon>Coriobacteriia</taxon>
        <taxon>Eggerthellales</taxon>
        <taxon>Eggerthellaceae</taxon>
        <taxon>Adlercreutzia</taxon>
    </lineage>
</organism>
<proteinExistence type="predicted"/>
<name>A0A3N0ATC8_9ACTN</name>
<accession>A0A3N0ATC8</accession>
<protein>
    <submittedName>
        <fullName evidence="1">Uncharacterized protein</fullName>
    </submittedName>
</protein>
<evidence type="ECO:0000313" key="1">
    <source>
        <dbReference type="EMBL" id="RNL37898.1"/>
    </source>
</evidence>
<gene>
    <name evidence="1" type="ORF">DMP10_06450</name>
</gene>